<dbReference type="Proteomes" id="UP000667802">
    <property type="component" value="Unassembled WGS sequence"/>
</dbReference>
<protein>
    <submittedName>
        <fullName evidence="1">Uncharacterized protein</fullName>
    </submittedName>
</protein>
<organism evidence="1 2">
    <name type="scientific">Aetokthonos hydrillicola Thurmond2011</name>
    <dbReference type="NCBI Taxonomy" id="2712845"/>
    <lineage>
        <taxon>Bacteria</taxon>
        <taxon>Bacillati</taxon>
        <taxon>Cyanobacteriota</taxon>
        <taxon>Cyanophyceae</taxon>
        <taxon>Nostocales</taxon>
        <taxon>Hapalosiphonaceae</taxon>
        <taxon>Aetokthonos</taxon>
    </lineage>
</organism>
<keyword evidence="2" id="KW-1185">Reference proteome</keyword>
<dbReference type="RefSeq" id="WP_208338889.1">
    <property type="nucleotide sequence ID" value="NZ_CAWQFN010000334.1"/>
</dbReference>
<accession>A0AAP5IBZ6</accession>
<comment type="caution">
    <text evidence="1">The sequence shown here is derived from an EMBL/GenBank/DDBJ whole genome shotgun (WGS) entry which is preliminary data.</text>
</comment>
<sequence length="149" mass="16583">MKGLSKQLGVFIAGCALFYALTASLSAVSPSVFVEDTGKSLSKISLTGSQKQLDKANKSQILTRRQEKINNQKSVQALVVVIQLECTTKADNSKTYNLIIDTSINEFFLDSNRYIMTMLISLILLRIHKKACLRIFLHQFSNKLGTPNL</sequence>
<proteinExistence type="predicted"/>
<dbReference type="AlphaFoldDB" id="A0AAP5IBZ6"/>
<dbReference type="EMBL" id="JAALHA020000007">
    <property type="protein sequence ID" value="MDR9896280.1"/>
    <property type="molecule type" value="Genomic_DNA"/>
</dbReference>
<reference evidence="2" key="1">
    <citation type="journal article" date="2021" name="Science">
        <title>Hunting the eagle killer: A cyanobacterial neurotoxin causes vacuolar myelinopathy.</title>
        <authorList>
            <person name="Breinlinger S."/>
            <person name="Phillips T.J."/>
            <person name="Haram B.N."/>
            <person name="Mares J."/>
            <person name="Martinez Yerena J.A."/>
            <person name="Hrouzek P."/>
            <person name="Sobotka R."/>
            <person name="Henderson W.M."/>
            <person name="Schmieder P."/>
            <person name="Williams S.M."/>
            <person name="Lauderdale J.D."/>
            <person name="Wilde H.D."/>
            <person name="Gerrin W."/>
            <person name="Kust A."/>
            <person name="Washington J.W."/>
            <person name="Wagner C."/>
            <person name="Geier B."/>
            <person name="Liebeke M."/>
            <person name="Enke H."/>
            <person name="Niedermeyer T.H.J."/>
            <person name="Wilde S.B."/>
        </authorList>
    </citation>
    <scope>NUCLEOTIDE SEQUENCE [LARGE SCALE GENOMIC DNA]</scope>
    <source>
        <strain evidence="2">Thurmond2011</strain>
    </source>
</reference>
<evidence type="ECO:0000313" key="1">
    <source>
        <dbReference type="EMBL" id="MDR9896280.1"/>
    </source>
</evidence>
<name>A0AAP5IBZ6_9CYAN</name>
<evidence type="ECO:0000313" key="2">
    <source>
        <dbReference type="Proteomes" id="UP000667802"/>
    </source>
</evidence>
<gene>
    <name evidence="1" type="ORF">G7B40_017180</name>
</gene>